<comment type="subunit">
    <text evidence="8 9">Homodimer.</text>
</comment>
<reference evidence="10 11" key="1">
    <citation type="submission" date="2018-08" db="EMBL/GenBank/DDBJ databases">
        <title>Salinimonas sediminis sp. nov., a piezophilic bacterium isolated from a deep-sea sediment sample from the New Britain Trench.</title>
        <authorList>
            <person name="Cao J."/>
        </authorList>
    </citation>
    <scope>NUCLEOTIDE SEQUENCE [LARGE SCALE GENOMIC DNA]</scope>
    <source>
        <strain evidence="10 11">N102</strain>
    </source>
</reference>
<evidence type="ECO:0000256" key="2">
    <source>
        <dbReference type="ARBA" id="ARBA00004939"/>
    </source>
</evidence>
<dbReference type="NCBIfam" id="TIGR00419">
    <property type="entry name" value="tim"/>
    <property type="match status" value="1"/>
</dbReference>
<keyword evidence="5 8" id="KW-0963">Cytoplasm</keyword>
<name>A0A346NLM6_9ALTE</name>
<evidence type="ECO:0000256" key="1">
    <source>
        <dbReference type="ARBA" id="ARBA00004680"/>
    </source>
</evidence>
<evidence type="ECO:0000313" key="10">
    <source>
        <dbReference type="EMBL" id="AXR06433.1"/>
    </source>
</evidence>
<dbReference type="GO" id="GO:0046166">
    <property type="term" value="P:glyceraldehyde-3-phosphate biosynthetic process"/>
    <property type="evidence" value="ECO:0007669"/>
    <property type="project" value="TreeGrafter"/>
</dbReference>
<dbReference type="Proteomes" id="UP000262073">
    <property type="component" value="Chromosome"/>
</dbReference>
<accession>A0A346NLM6</accession>
<dbReference type="RefSeq" id="WP_108566977.1">
    <property type="nucleotide sequence ID" value="NZ_CP031769.1"/>
</dbReference>
<evidence type="ECO:0000256" key="7">
    <source>
        <dbReference type="ARBA" id="ARBA00023235"/>
    </source>
</evidence>
<comment type="similarity">
    <text evidence="3 8 9">Belongs to the triosephosphate isomerase family.</text>
</comment>
<feature type="binding site" evidence="8">
    <location>
        <position position="208"/>
    </location>
    <ligand>
        <name>substrate</name>
    </ligand>
</feature>
<dbReference type="OrthoDB" id="9809429at2"/>
<dbReference type="GO" id="GO:0006096">
    <property type="term" value="P:glycolytic process"/>
    <property type="evidence" value="ECO:0007669"/>
    <property type="project" value="UniProtKB-UniRule"/>
</dbReference>
<dbReference type="PROSITE" id="PS00171">
    <property type="entry name" value="TIM_1"/>
    <property type="match status" value="1"/>
</dbReference>
<feature type="binding site" evidence="8">
    <location>
        <begin position="229"/>
        <end position="230"/>
    </location>
    <ligand>
        <name>substrate</name>
    </ligand>
</feature>
<feature type="active site" description="Electrophile" evidence="8">
    <location>
        <position position="91"/>
    </location>
</feature>
<comment type="catalytic activity">
    <reaction evidence="8 9">
        <text>D-glyceraldehyde 3-phosphate = dihydroxyacetone phosphate</text>
        <dbReference type="Rhea" id="RHEA:18585"/>
        <dbReference type="ChEBI" id="CHEBI:57642"/>
        <dbReference type="ChEBI" id="CHEBI:59776"/>
        <dbReference type="EC" id="5.3.1.1"/>
    </reaction>
</comment>
<dbReference type="GO" id="GO:0006094">
    <property type="term" value="P:gluconeogenesis"/>
    <property type="evidence" value="ECO:0007669"/>
    <property type="project" value="UniProtKB-UniRule"/>
</dbReference>
<dbReference type="InterPro" id="IPR035990">
    <property type="entry name" value="TIM_sf"/>
</dbReference>
<dbReference type="Gene3D" id="3.20.20.70">
    <property type="entry name" value="Aldolase class I"/>
    <property type="match status" value="1"/>
</dbReference>
<proteinExistence type="inferred from homology"/>
<feature type="active site" description="Proton acceptor" evidence="8">
    <location>
        <position position="163"/>
    </location>
</feature>
<dbReference type="PANTHER" id="PTHR21139:SF42">
    <property type="entry name" value="TRIOSEPHOSPHATE ISOMERASE"/>
    <property type="match status" value="1"/>
</dbReference>
<dbReference type="PANTHER" id="PTHR21139">
    <property type="entry name" value="TRIOSEPHOSPHATE ISOMERASE"/>
    <property type="match status" value="1"/>
</dbReference>
<dbReference type="Pfam" id="PF00121">
    <property type="entry name" value="TIM"/>
    <property type="match status" value="1"/>
</dbReference>
<comment type="subcellular location">
    <subcellularLocation>
        <location evidence="8 9">Cytoplasm</location>
    </subcellularLocation>
</comment>
<organism evidence="10 11">
    <name type="scientific">Salinimonas sediminis</name>
    <dbReference type="NCBI Taxonomy" id="2303538"/>
    <lineage>
        <taxon>Bacteria</taxon>
        <taxon>Pseudomonadati</taxon>
        <taxon>Pseudomonadota</taxon>
        <taxon>Gammaproteobacteria</taxon>
        <taxon>Alteromonadales</taxon>
        <taxon>Alteromonadaceae</taxon>
        <taxon>Alteromonas/Salinimonas group</taxon>
        <taxon>Salinimonas</taxon>
    </lineage>
</organism>
<evidence type="ECO:0000256" key="5">
    <source>
        <dbReference type="ARBA" id="ARBA00022490"/>
    </source>
</evidence>
<dbReference type="UniPathway" id="UPA00138"/>
<evidence type="ECO:0000256" key="9">
    <source>
        <dbReference type="RuleBase" id="RU363013"/>
    </source>
</evidence>
<dbReference type="AlphaFoldDB" id="A0A346NLM6"/>
<comment type="pathway">
    <text evidence="1 8 9">Carbohydrate degradation; glycolysis; D-glyceraldehyde 3-phosphate from glycerone phosphate: step 1/1.</text>
</comment>
<dbReference type="HAMAP" id="MF_00147_B">
    <property type="entry name" value="TIM_B"/>
    <property type="match status" value="1"/>
</dbReference>
<dbReference type="UniPathway" id="UPA00109">
    <property type="reaction ID" value="UER00189"/>
</dbReference>
<dbReference type="GO" id="GO:0019563">
    <property type="term" value="P:glycerol catabolic process"/>
    <property type="evidence" value="ECO:0007669"/>
    <property type="project" value="TreeGrafter"/>
</dbReference>
<protein>
    <recommendedName>
        <fullName evidence="8 9">Triosephosphate isomerase</fullName>
        <shortName evidence="8">TIM</shortName>
        <shortName evidence="8">TPI</shortName>
        <ecNumber evidence="8 9">5.3.1.1</ecNumber>
    </recommendedName>
    <alternativeName>
        <fullName evidence="8">Triose-phosphate isomerase</fullName>
    </alternativeName>
</protein>
<dbReference type="EMBL" id="CP031769">
    <property type="protein sequence ID" value="AXR06433.1"/>
    <property type="molecule type" value="Genomic_DNA"/>
</dbReference>
<evidence type="ECO:0000256" key="4">
    <source>
        <dbReference type="ARBA" id="ARBA00022432"/>
    </source>
</evidence>
<gene>
    <name evidence="8" type="primary">tpiA</name>
    <name evidence="10" type="ORF">D0Y50_08680</name>
</gene>
<comment type="pathway">
    <text evidence="2">Carbohydrate metabolism; erythritol degradation.</text>
</comment>
<dbReference type="PROSITE" id="PS51440">
    <property type="entry name" value="TIM_2"/>
    <property type="match status" value="1"/>
</dbReference>
<keyword evidence="4 8" id="KW-0312">Gluconeogenesis</keyword>
<dbReference type="GO" id="GO:0005829">
    <property type="term" value="C:cytosol"/>
    <property type="evidence" value="ECO:0007669"/>
    <property type="project" value="TreeGrafter"/>
</dbReference>
<feature type="binding site" evidence="8">
    <location>
        <begin position="11"/>
        <end position="13"/>
    </location>
    <ligand>
        <name>substrate</name>
    </ligand>
</feature>
<evidence type="ECO:0000256" key="6">
    <source>
        <dbReference type="ARBA" id="ARBA00023152"/>
    </source>
</evidence>
<dbReference type="SUPFAM" id="SSF51351">
    <property type="entry name" value="Triosephosphate isomerase (TIM)"/>
    <property type="match status" value="1"/>
</dbReference>
<comment type="pathway">
    <text evidence="8 9">Carbohydrate biosynthesis; gluconeogenesis.</text>
</comment>
<evidence type="ECO:0000256" key="8">
    <source>
        <dbReference type="HAMAP-Rule" id="MF_00147"/>
    </source>
</evidence>
<dbReference type="KEGG" id="salm:D0Y50_08680"/>
<comment type="function">
    <text evidence="8">Involved in the gluconeogenesis. Catalyzes stereospecifically the conversion of dihydroxyacetone phosphate (DHAP) to D-glyceraldehyde-3-phosphate (G3P).</text>
</comment>
<dbReference type="EC" id="5.3.1.1" evidence="8 9"/>
<keyword evidence="7 8" id="KW-0413">Isomerase</keyword>
<feature type="binding site" evidence="8">
    <location>
        <position position="169"/>
    </location>
    <ligand>
        <name>substrate</name>
    </ligand>
</feature>
<keyword evidence="11" id="KW-1185">Reference proteome</keyword>
<sequence>MTKRTPMVAGNWKMNGSRSLVESFTNVLNSHTFDNMDVVVCPPAGFLSMFVAQTYSLGAQDCSAQDNGAHTGDNSVQMLKELGAKYVIVGHSERRQDHDESNETVARKAHKALADGLVPIICVGESLKIREAGQVNEFVGEQLGAIFAILDAEQVGQCIIAYEPIWAIGTGKTASPEQAQDVHAFIRETLANYQSDLALNTRLLYGGSVKPDNAAQLFAQPDIDGGLIGGASLNTDDFIAICQAAI</sequence>
<evidence type="ECO:0000313" key="11">
    <source>
        <dbReference type="Proteomes" id="UP000262073"/>
    </source>
</evidence>
<dbReference type="CDD" id="cd00311">
    <property type="entry name" value="TIM"/>
    <property type="match status" value="1"/>
</dbReference>
<keyword evidence="6 8" id="KW-0324">Glycolysis</keyword>
<dbReference type="InterPro" id="IPR022896">
    <property type="entry name" value="TrioseP_Isoase_bac/euk"/>
</dbReference>
<dbReference type="InterPro" id="IPR013785">
    <property type="entry name" value="Aldolase_TIM"/>
</dbReference>
<evidence type="ECO:0000256" key="3">
    <source>
        <dbReference type="ARBA" id="ARBA00007422"/>
    </source>
</evidence>
<dbReference type="InterPro" id="IPR020861">
    <property type="entry name" value="Triosephosphate_isomerase_AS"/>
</dbReference>
<dbReference type="FunFam" id="3.20.20.70:FF:000016">
    <property type="entry name" value="Triosephosphate isomerase"/>
    <property type="match status" value="1"/>
</dbReference>
<dbReference type="GO" id="GO:0004807">
    <property type="term" value="F:triose-phosphate isomerase activity"/>
    <property type="evidence" value="ECO:0007669"/>
    <property type="project" value="UniProtKB-UniRule"/>
</dbReference>
<dbReference type="InterPro" id="IPR000652">
    <property type="entry name" value="Triosephosphate_isomerase"/>
</dbReference>